<proteinExistence type="inferred from homology"/>
<evidence type="ECO:0000256" key="3">
    <source>
        <dbReference type="ARBA" id="ARBA00023002"/>
    </source>
</evidence>
<dbReference type="Gene3D" id="3.40.605.10">
    <property type="entry name" value="Aldehyde Dehydrogenase, Chain A, domain 1"/>
    <property type="match status" value="1"/>
</dbReference>
<evidence type="ECO:0000256" key="2">
    <source>
        <dbReference type="ARBA" id="ARBA00022857"/>
    </source>
</evidence>
<dbReference type="PATRIC" id="fig|438.15.peg.2328"/>
<dbReference type="eggNOG" id="COG1012">
    <property type="taxonomic scope" value="Bacteria"/>
</dbReference>
<dbReference type="InterPro" id="IPR016161">
    <property type="entry name" value="Ald_DH/histidinol_DH"/>
</dbReference>
<dbReference type="CDD" id="cd07100">
    <property type="entry name" value="ALDH_SSADH1_GabD1"/>
    <property type="match status" value="1"/>
</dbReference>
<evidence type="ECO:0000256" key="1">
    <source>
        <dbReference type="ARBA" id="ARBA00009986"/>
    </source>
</evidence>
<dbReference type="GO" id="GO:0004777">
    <property type="term" value="F:succinate-semialdehyde dehydrogenase (NAD+) activity"/>
    <property type="evidence" value="ECO:0007669"/>
    <property type="project" value="TreeGrafter"/>
</dbReference>
<sequence>MAYATINPFTEEQVKTFPTATDAEIETAVGKADAAFQKWKNFSHADRARILQKAADLLRENLDEYSKLLTLEMGKRFAEAQAETELSAAIFEYYAKNAEKLLQPQDLPVADPQEGRAKLVYEPQGIIVAIEPWNFPFYQVARIISPQLSAGNTVILKHASNVPQCAAAMEKLMLDAGLPEGGFINLYPSHSQLATVIQDPRVRGVALTGSEGAGAKIAATAGGALKKCIMELGGSDALIVLNDADIEKAAKWAVFGRHWNGGQVCVNAKRMIVEDGVYDKFVELYRKGVSALRMGDPMDPNTTMPPLSSRGAVEDLKKQVSEAVAHGAKAEEVPLEMPNKGCFFRPVILTDLDESNPARRWEFFGPVTMLFRAKDADHAVEIANDSPYGLGGSIFSQNEEKAAELARKMDTGMVYINHPTMVKADLPFGGVKRSGFGRELIDLGLKEFVNTKLIDIVDIDAPF</sequence>
<dbReference type="EC" id="1.2.1.79" evidence="4"/>
<comment type="caution">
    <text evidence="4">The sequence shown here is derived from an EMBL/GenBank/DDBJ whole genome shotgun (WGS) entry which is preliminary data.</text>
</comment>
<dbReference type="OMA" id="ELSPCSY"/>
<dbReference type="AlphaFoldDB" id="A0A1A0DAY1"/>
<protein>
    <submittedName>
        <fullName evidence="4">Succinate-semialdehyde dehydrogenase (NAD(P)(+))</fullName>
        <ecNumber evidence="4">1.2.1.16</ecNumber>
        <ecNumber evidence="4">1.2.1.20</ecNumber>
        <ecNumber evidence="4">1.2.1.79</ecNumber>
    </submittedName>
</protein>
<gene>
    <name evidence="4" type="ORF">SRCM100623_02094</name>
</gene>
<dbReference type="EMBL" id="LYUD01000109">
    <property type="protein sequence ID" value="OAZ71991.1"/>
    <property type="molecule type" value="Genomic_DNA"/>
</dbReference>
<dbReference type="GO" id="GO:0102810">
    <property type="term" value="F:glutarate-semialdehyde dehydrogenase (NADP+) activity"/>
    <property type="evidence" value="ECO:0007669"/>
    <property type="project" value="UniProtKB-EC"/>
</dbReference>
<dbReference type="RefSeq" id="WP_003624944.1">
    <property type="nucleotide sequence ID" value="NZ_BSCN01000176.1"/>
</dbReference>
<reference evidence="4 5" key="1">
    <citation type="submission" date="2016-05" db="EMBL/GenBank/DDBJ databases">
        <title>Genome sequencing of Acetobacter pasteurianus strain SRCM100623.</title>
        <authorList>
            <person name="Song Y.R."/>
        </authorList>
    </citation>
    <scope>NUCLEOTIDE SEQUENCE [LARGE SCALE GENOMIC DNA]</scope>
    <source>
        <strain evidence="4 5">SRCM100623</strain>
    </source>
</reference>
<dbReference type="PANTHER" id="PTHR43217:SF2">
    <property type="entry name" value="SUCCINATE-SEMIALDEHYDE DEHYDROGENASE [NADP(+)]"/>
    <property type="match status" value="1"/>
</dbReference>
<organism evidence="4 5">
    <name type="scientific">Acetobacter pasteurianus</name>
    <name type="common">Acetobacter turbidans</name>
    <dbReference type="NCBI Taxonomy" id="438"/>
    <lineage>
        <taxon>Bacteria</taxon>
        <taxon>Pseudomonadati</taxon>
        <taxon>Pseudomonadota</taxon>
        <taxon>Alphaproteobacteria</taxon>
        <taxon>Acetobacterales</taxon>
        <taxon>Acetobacteraceae</taxon>
        <taxon>Acetobacter</taxon>
    </lineage>
</organism>
<dbReference type="GeneID" id="60377259"/>
<dbReference type="InterPro" id="IPR016162">
    <property type="entry name" value="Ald_DH_N"/>
</dbReference>
<dbReference type="Gene3D" id="3.40.309.10">
    <property type="entry name" value="Aldehyde Dehydrogenase, Chain A, domain 2"/>
    <property type="match status" value="1"/>
</dbReference>
<dbReference type="GO" id="GO:0036243">
    <property type="term" value="F:succinate-semialdehyde dehydrogenase (NADP+) activity"/>
    <property type="evidence" value="ECO:0007669"/>
    <property type="project" value="UniProtKB-EC"/>
</dbReference>
<dbReference type="SUPFAM" id="SSF53720">
    <property type="entry name" value="ALDH-like"/>
    <property type="match status" value="1"/>
</dbReference>
<evidence type="ECO:0000313" key="5">
    <source>
        <dbReference type="Proteomes" id="UP000093796"/>
    </source>
</evidence>
<name>A0A1A0DAY1_ACEPA</name>
<evidence type="ECO:0000313" key="4">
    <source>
        <dbReference type="EMBL" id="OAZ71991.1"/>
    </source>
</evidence>
<dbReference type="PANTHER" id="PTHR43217">
    <property type="entry name" value="SUCCINATE SEMIALDEHYDE DEHYDROGENASE [NAD(P)+] SAD"/>
    <property type="match status" value="1"/>
</dbReference>
<dbReference type="Pfam" id="PF00171">
    <property type="entry name" value="Aldedh"/>
    <property type="match status" value="1"/>
</dbReference>
<dbReference type="GO" id="GO:0004030">
    <property type="term" value="F:aldehyde dehydrogenase [NAD(P)+] activity"/>
    <property type="evidence" value="ECO:0007669"/>
    <property type="project" value="InterPro"/>
</dbReference>
<dbReference type="FunFam" id="3.40.309.10:FF:000058">
    <property type="entry name" value="Succinate-semialdehyde dehydrogenase"/>
    <property type="match status" value="1"/>
</dbReference>
<dbReference type="OrthoDB" id="9812625at2"/>
<comment type="similarity">
    <text evidence="1">Belongs to the aldehyde dehydrogenase family.</text>
</comment>
<keyword evidence="3 4" id="KW-0560">Oxidoreductase</keyword>
<dbReference type="EC" id="1.2.1.16" evidence="4"/>
<dbReference type="InterPro" id="IPR016163">
    <property type="entry name" value="Ald_DH_C"/>
</dbReference>
<dbReference type="EC" id="1.2.1.20" evidence="4"/>
<keyword evidence="2" id="KW-0521">NADP</keyword>
<dbReference type="InterPro" id="IPR044148">
    <property type="entry name" value="ALDH_GabD1-like"/>
</dbReference>
<accession>A0A1A0DAY1</accession>
<dbReference type="Proteomes" id="UP000093796">
    <property type="component" value="Unassembled WGS sequence"/>
</dbReference>
<dbReference type="InterPro" id="IPR047110">
    <property type="entry name" value="GABD/Sad-like"/>
</dbReference>
<dbReference type="FunFam" id="3.40.605.10:FF:000012">
    <property type="entry name" value="NAD-dependent succinate-semialdehyde dehydrogenase"/>
    <property type="match status" value="1"/>
</dbReference>
<dbReference type="InterPro" id="IPR015590">
    <property type="entry name" value="Aldehyde_DH_dom"/>
</dbReference>